<evidence type="ECO:0000313" key="2">
    <source>
        <dbReference type="Proteomes" id="UP000596660"/>
    </source>
</evidence>
<accession>A0A803LQX1</accession>
<dbReference type="SUPFAM" id="SSF53474">
    <property type="entry name" value="alpha/beta-Hydrolases"/>
    <property type="match status" value="1"/>
</dbReference>
<evidence type="ECO:0000313" key="1">
    <source>
        <dbReference type="EnsemblPlants" id="AUR62017350-RA:cds"/>
    </source>
</evidence>
<dbReference type="AlphaFoldDB" id="A0A803LQX1"/>
<proteinExistence type="predicted"/>
<reference evidence="1" key="1">
    <citation type="journal article" date="2017" name="Nature">
        <title>The genome of Chenopodium quinoa.</title>
        <authorList>
            <person name="Jarvis D.E."/>
            <person name="Ho Y.S."/>
            <person name="Lightfoot D.J."/>
            <person name="Schmoeckel S.M."/>
            <person name="Li B."/>
            <person name="Borm T.J.A."/>
            <person name="Ohyanagi H."/>
            <person name="Mineta K."/>
            <person name="Michell C.T."/>
            <person name="Saber N."/>
            <person name="Kharbatia N.M."/>
            <person name="Rupper R.R."/>
            <person name="Sharp A.R."/>
            <person name="Dally N."/>
            <person name="Boughton B.A."/>
            <person name="Woo Y.H."/>
            <person name="Gao G."/>
            <person name="Schijlen E.G.W.M."/>
            <person name="Guo X."/>
            <person name="Momin A.A."/>
            <person name="Negrao S."/>
            <person name="Al-Babili S."/>
            <person name="Gehring C."/>
            <person name="Roessner U."/>
            <person name="Jung C."/>
            <person name="Murphy K."/>
            <person name="Arold S.T."/>
            <person name="Gojobori T."/>
            <person name="van der Linden C.G."/>
            <person name="van Loo E.N."/>
            <person name="Jellen E.N."/>
            <person name="Maughan P.J."/>
            <person name="Tester M."/>
        </authorList>
    </citation>
    <scope>NUCLEOTIDE SEQUENCE [LARGE SCALE GENOMIC DNA]</scope>
    <source>
        <strain evidence="1">cv. PI 614886</strain>
    </source>
</reference>
<dbReference type="InterPro" id="IPR017395">
    <property type="entry name" value="Chlorophyllase-like"/>
</dbReference>
<dbReference type="EnsemblPlants" id="AUR62017350-RA">
    <property type="protein sequence ID" value="AUR62017350-RA:cds"/>
    <property type="gene ID" value="AUR62017350"/>
</dbReference>
<dbReference type="Pfam" id="PF07224">
    <property type="entry name" value="Chlorophyllase"/>
    <property type="match status" value="2"/>
</dbReference>
<dbReference type="GO" id="GO:0047746">
    <property type="term" value="F:chlorophyllase activity"/>
    <property type="evidence" value="ECO:0007669"/>
    <property type="project" value="TreeGrafter"/>
</dbReference>
<protein>
    <recommendedName>
        <fullName evidence="3">Chlorophyllase</fullName>
    </recommendedName>
</protein>
<dbReference type="InterPro" id="IPR029058">
    <property type="entry name" value="AB_hydrolase_fold"/>
</dbReference>
<sequence>MLSNEDYSVFFNYIASHGFIVVAPKLFRLFPPKLPSQQDEIDMAASVANWMPLYLQGVLQRYVTGVEGDLEKLTISGHSRGGKSAFALALGFSNIKLDVTFSALIGVDPVAGRSVNDRTLPHVLTYKPNSFNLSIPVTVIGSGLGNHTISYAPNYVSHQQFYDECKENLLHFVITNFRPKATMRRTLGGIMVAFLNAYFRDDGRQYYAIIANTSLAPTNLFAEKKGFNFGFATTYAQL</sequence>
<reference evidence="1" key="2">
    <citation type="submission" date="2021-03" db="UniProtKB">
        <authorList>
            <consortium name="EnsemblPlants"/>
        </authorList>
    </citation>
    <scope>IDENTIFICATION</scope>
</reference>
<organism evidence="1 2">
    <name type="scientific">Chenopodium quinoa</name>
    <name type="common">Quinoa</name>
    <dbReference type="NCBI Taxonomy" id="63459"/>
    <lineage>
        <taxon>Eukaryota</taxon>
        <taxon>Viridiplantae</taxon>
        <taxon>Streptophyta</taxon>
        <taxon>Embryophyta</taxon>
        <taxon>Tracheophyta</taxon>
        <taxon>Spermatophyta</taxon>
        <taxon>Magnoliopsida</taxon>
        <taxon>eudicotyledons</taxon>
        <taxon>Gunneridae</taxon>
        <taxon>Pentapetalae</taxon>
        <taxon>Caryophyllales</taxon>
        <taxon>Chenopodiaceae</taxon>
        <taxon>Chenopodioideae</taxon>
        <taxon>Atripliceae</taxon>
        <taxon>Chenopodium</taxon>
    </lineage>
</organism>
<dbReference type="GO" id="GO:0015996">
    <property type="term" value="P:chlorophyll catabolic process"/>
    <property type="evidence" value="ECO:0007669"/>
    <property type="project" value="UniProtKB-UniPathway"/>
</dbReference>
<evidence type="ECO:0008006" key="3">
    <source>
        <dbReference type="Google" id="ProtNLM"/>
    </source>
</evidence>
<dbReference type="Gramene" id="AUR62017350-RA">
    <property type="protein sequence ID" value="AUR62017350-RA:cds"/>
    <property type="gene ID" value="AUR62017350"/>
</dbReference>
<keyword evidence="2" id="KW-1185">Reference proteome</keyword>
<dbReference type="PANTHER" id="PTHR33428:SF10">
    <property type="entry name" value="CHLOROPHYLLASE-1"/>
    <property type="match status" value="1"/>
</dbReference>
<dbReference type="Gene3D" id="3.40.50.1820">
    <property type="entry name" value="alpha/beta hydrolase"/>
    <property type="match status" value="1"/>
</dbReference>
<dbReference type="OMA" id="FNESNPP"/>
<dbReference type="Proteomes" id="UP000596660">
    <property type="component" value="Unplaced"/>
</dbReference>
<dbReference type="UniPathway" id="UPA00674"/>
<name>A0A803LQX1_CHEQI</name>
<dbReference type="PANTHER" id="PTHR33428">
    <property type="entry name" value="CHLOROPHYLLASE-2, CHLOROPLASTIC"/>
    <property type="match status" value="1"/>
</dbReference>